<keyword evidence="1" id="KW-1133">Transmembrane helix</keyword>
<accession>A0A507FL84</accession>
<comment type="caution">
    <text evidence="2">The sequence shown here is derived from an EMBL/GenBank/DDBJ whole genome shotgun (WGS) entry which is preliminary data.</text>
</comment>
<gene>
    <name evidence="2" type="ORF">CcCBS67573_g02280</name>
</gene>
<dbReference type="Proteomes" id="UP000320333">
    <property type="component" value="Unassembled WGS sequence"/>
</dbReference>
<evidence type="ECO:0008006" key="4">
    <source>
        <dbReference type="Google" id="ProtNLM"/>
    </source>
</evidence>
<proteinExistence type="predicted"/>
<feature type="transmembrane region" description="Helical" evidence="1">
    <location>
        <begin position="170"/>
        <end position="190"/>
    </location>
</feature>
<keyword evidence="1" id="KW-0812">Transmembrane</keyword>
<dbReference type="AlphaFoldDB" id="A0A507FL84"/>
<feature type="transmembrane region" description="Helical" evidence="1">
    <location>
        <begin position="20"/>
        <end position="40"/>
    </location>
</feature>
<keyword evidence="3" id="KW-1185">Reference proteome</keyword>
<reference evidence="2 3" key="1">
    <citation type="journal article" date="2019" name="Sci. Rep.">
        <title>Comparative genomics of chytrid fungi reveal insights into the obligate biotrophic and pathogenic lifestyle of Synchytrium endobioticum.</title>
        <authorList>
            <person name="van de Vossenberg B.T.L.H."/>
            <person name="Warris S."/>
            <person name="Nguyen H.D.T."/>
            <person name="van Gent-Pelzer M.P.E."/>
            <person name="Joly D.L."/>
            <person name="van de Geest H.C."/>
            <person name="Bonants P.J.M."/>
            <person name="Smith D.S."/>
            <person name="Levesque C.A."/>
            <person name="van der Lee T.A.J."/>
        </authorList>
    </citation>
    <scope>NUCLEOTIDE SEQUENCE [LARGE SCALE GENOMIC DNA]</scope>
    <source>
        <strain evidence="2 3">CBS 675.73</strain>
    </source>
</reference>
<name>A0A507FL84_9FUNG</name>
<evidence type="ECO:0000313" key="2">
    <source>
        <dbReference type="EMBL" id="TPX76470.1"/>
    </source>
</evidence>
<feature type="transmembrane region" description="Helical" evidence="1">
    <location>
        <begin position="98"/>
        <end position="115"/>
    </location>
</feature>
<evidence type="ECO:0000256" key="1">
    <source>
        <dbReference type="SAM" id="Phobius"/>
    </source>
</evidence>
<feature type="transmembrane region" description="Helical" evidence="1">
    <location>
        <begin position="227"/>
        <end position="250"/>
    </location>
</feature>
<organism evidence="2 3">
    <name type="scientific">Chytriomyces confervae</name>
    <dbReference type="NCBI Taxonomy" id="246404"/>
    <lineage>
        <taxon>Eukaryota</taxon>
        <taxon>Fungi</taxon>
        <taxon>Fungi incertae sedis</taxon>
        <taxon>Chytridiomycota</taxon>
        <taxon>Chytridiomycota incertae sedis</taxon>
        <taxon>Chytridiomycetes</taxon>
        <taxon>Chytridiales</taxon>
        <taxon>Chytriomycetaceae</taxon>
        <taxon>Chytriomyces</taxon>
    </lineage>
</organism>
<dbReference type="OrthoDB" id="2110075at2759"/>
<evidence type="ECO:0000313" key="3">
    <source>
        <dbReference type="Proteomes" id="UP000320333"/>
    </source>
</evidence>
<sequence length="278" mass="31709">MPLIHSPDDPSHINNVELLLQGIICGLVVENCINAIAIILKLRCGRSARREQKENSVPLLMLANNAANIVYSLTSPFIFYNQVTCAPMARLCNFSSHVFFLTYDIFVLFAAYIISNRHVWVKNVSAVLVLNRFGWAVYDIYESYGYFDIEFQFCEYAQHPISAYYNMADIASDCFATLVTILVAILRLGGRSNVSVRLIERNLLRSIIIVATSIFIVFMGLNWVNQFWIGWGFAFQAYVLARLMNLDLMYGESLDKRLQKKTVLQFMFKDDFIDSAAA</sequence>
<dbReference type="EMBL" id="QEAP01000046">
    <property type="protein sequence ID" value="TPX76470.1"/>
    <property type="molecule type" value="Genomic_DNA"/>
</dbReference>
<keyword evidence="1" id="KW-0472">Membrane</keyword>
<feature type="transmembrane region" description="Helical" evidence="1">
    <location>
        <begin position="202"/>
        <end position="221"/>
    </location>
</feature>
<protein>
    <recommendedName>
        <fullName evidence="4">G-protein coupled receptors family 1 profile domain-containing protein</fullName>
    </recommendedName>
</protein>